<comment type="function">
    <text evidence="4">Has an important function as a repair enzyme for proteins that have been inactivated by oxidation. Catalyzes the reversible oxidation-reduction of methionine sulfoxide in proteins to methionine.</text>
</comment>
<dbReference type="HAMAP" id="MF_01401">
    <property type="entry name" value="MsrA"/>
    <property type="match status" value="1"/>
</dbReference>
<keyword evidence="8" id="KW-1185">Reference proteome</keyword>
<dbReference type="SUPFAM" id="SSF55068">
    <property type="entry name" value="Peptide methionine sulfoxide reductase"/>
    <property type="match status" value="1"/>
</dbReference>
<dbReference type="EC" id="1.8.4.11" evidence="4"/>
<evidence type="ECO:0000256" key="5">
    <source>
        <dbReference type="SAM" id="SignalP"/>
    </source>
</evidence>
<keyword evidence="1 4" id="KW-0560">Oxidoreductase</keyword>
<dbReference type="InterPro" id="IPR002569">
    <property type="entry name" value="Met_Sox_Rdtase_MsrA_dom"/>
</dbReference>
<evidence type="ECO:0000256" key="2">
    <source>
        <dbReference type="ARBA" id="ARBA00047806"/>
    </source>
</evidence>
<dbReference type="Gene3D" id="3.30.1060.10">
    <property type="entry name" value="Peptide methionine sulphoxide reductase MsrA"/>
    <property type="match status" value="1"/>
</dbReference>
<feature type="active site" evidence="4">
    <location>
        <position position="61"/>
    </location>
</feature>
<comment type="similarity">
    <text evidence="4">Belongs to the MsrA Met sulfoxide reductase family.</text>
</comment>
<evidence type="ECO:0000259" key="6">
    <source>
        <dbReference type="Pfam" id="PF01625"/>
    </source>
</evidence>
<accession>A0A841J4P8</accession>
<organism evidence="7 8">
    <name type="scientific">Sphingobium subterraneum</name>
    <dbReference type="NCBI Taxonomy" id="627688"/>
    <lineage>
        <taxon>Bacteria</taxon>
        <taxon>Pseudomonadati</taxon>
        <taxon>Pseudomonadota</taxon>
        <taxon>Alphaproteobacteria</taxon>
        <taxon>Sphingomonadales</taxon>
        <taxon>Sphingomonadaceae</taxon>
        <taxon>Sphingobium</taxon>
    </lineage>
</organism>
<feature type="signal peptide" evidence="5">
    <location>
        <begin position="1"/>
        <end position="28"/>
    </location>
</feature>
<reference evidence="7 8" key="1">
    <citation type="submission" date="2020-08" db="EMBL/GenBank/DDBJ databases">
        <title>Genomic Encyclopedia of Type Strains, Phase IV (KMG-IV): sequencing the most valuable type-strain genomes for metagenomic binning, comparative biology and taxonomic classification.</title>
        <authorList>
            <person name="Goeker M."/>
        </authorList>
    </citation>
    <scope>NUCLEOTIDE SEQUENCE [LARGE SCALE GENOMIC DNA]</scope>
    <source>
        <strain evidence="7 8">DSM 102255</strain>
    </source>
</reference>
<dbReference type="RefSeq" id="WP_221231015.1">
    <property type="nucleotide sequence ID" value="NZ_JACIJP010000003.1"/>
</dbReference>
<keyword evidence="5" id="KW-0732">Signal</keyword>
<proteinExistence type="inferred from homology"/>
<evidence type="ECO:0000256" key="4">
    <source>
        <dbReference type="HAMAP-Rule" id="MF_01401"/>
    </source>
</evidence>
<name>A0A841J4P8_9SPHN</name>
<comment type="catalytic activity">
    <reaction evidence="3 4">
        <text>[thioredoxin]-disulfide + L-methionine + H2O = L-methionine (S)-S-oxide + [thioredoxin]-dithiol</text>
        <dbReference type="Rhea" id="RHEA:19993"/>
        <dbReference type="Rhea" id="RHEA-COMP:10698"/>
        <dbReference type="Rhea" id="RHEA-COMP:10700"/>
        <dbReference type="ChEBI" id="CHEBI:15377"/>
        <dbReference type="ChEBI" id="CHEBI:29950"/>
        <dbReference type="ChEBI" id="CHEBI:50058"/>
        <dbReference type="ChEBI" id="CHEBI:57844"/>
        <dbReference type="ChEBI" id="CHEBI:58772"/>
        <dbReference type="EC" id="1.8.4.11"/>
    </reaction>
</comment>
<dbReference type="Proteomes" id="UP000552700">
    <property type="component" value="Unassembled WGS sequence"/>
</dbReference>
<evidence type="ECO:0000313" key="7">
    <source>
        <dbReference type="EMBL" id="MBB6124496.1"/>
    </source>
</evidence>
<evidence type="ECO:0000256" key="3">
    <source>
        <dbReference type="ARBA" id="ARBA00048782"/>
    </source>
</evidence>
<dbReference type="PANTHER" id="PTHR43774:SF1">
    <property type="entry name" value="PEPTIDE METHIONINE SULFOXIDE REDUCTASE MSRA 2"/>
    <property type="match status" value="1"/>
</dbReference>
<comment type="caution">
    <text evidence="7">The sequence shown here is derived from an EMBL/GenBank/DDBJ whole genome shotgun (WGS) entry which is preliminary data.</text>
</comment>
<feature type="domain" description="Peptide methionine sulphoxide reductase MsrA" evidence="6">
    <location>
        <begin position="54"/>
        <end position="207"/>
    </location>
</feature>
<dbReference type="NCBIfam" id="TIGR00401">
    <property type="entry name" value="msrA"/>
    <property type="match status" value="1"/>
</dbReference>
<gene>
    <name evidence="4" type="primary">msrA</name>
    <name evidence="7" type="ORF">FHS92_002241</name>
</gene>
<comment type="catalytic activity">
    <reaction evidence="2 4">
        <text>L-methionyl-[protein] + [thioredoxin]-disulfide + H2O = L-methionyl-(S)-S-oxide-[protein] + [thioredoxin]-dithiol</text>
        <dbReference type="Rhea" id="RHEA:14217"/>
        <dbReference type="Rhea" id="RHEA-COMP:10698"/>
        <dbReference type="Rhea" id="RHEA-COMP:10700"/>
        <dbReference type="Rhea" id="RHEA-COMP:12313"/>
        <dbReference type="Rhea" id="RHEA-COMP:12315"/>
        <dbReference type="ChEBI" id="CHEBI:15377"/>
        <dbReference type="ChEBI" id="CHEBI:16044"/>
        <dbReference type="ChEBI" id="CHEBI:29950"/>
        <dbReference type="ChEBI" id="CHEBI:44120"/>
        <dbReference type="ChEBI" id="CHEBI:50058"/>
        <dbReference type="EC" id="1.8.4.11"/>
    </reaction>
</comment>
<dbReference type="PROSITE" id="PS51257">
    <property type="entry name" value="PROKAR_LIPOPROTEIN"/>
    <property type="match status" value="1"/>
</dbReference>
<evidence type="ECO:0000256" key="1">
    <source>
        <dbReference type="ARBA" id="ARBA00023002"/>
    </source>
</evidence>
<dbReference type="GO" id="GO:0008113">
    <property type="term" value="F:peptide-methionine (S)-S-oxide reductase activity"/>
    <property type="evidence" value="ECO:0007669"/>
    <property type="project" value="UniProtKB-UniRule"/>
</dbReference>
<dbReference type="AlphaFoldDB" id="A0A841J4P8"/>
<sequence length="233" mass="25329">MISTFKPGWSKRISGGFLAVLGSFAATASCSHAETVVVAPVPALDTKADGKLQTAYFAGGCFWGVEGVFSHVKGVRSVQSGYAGGPRGRKVDYEQVSTGRTGFAEAVKVVYDPARVSYGTLMRVFFSVITDPTTLNYQGPDHGTQYRSALFPTTDEQERAARSYLAQLGKSGLWNGTIATRVEPFTGFVTAEGHHQNFMANNPRHGYITRWDAPKLAAFKRLYPALYDNRTAP</sequence>
<dbReference type="PANTHER" id="PTHR43774">
    <property type="entry name" value="PEPTIDE METHIONINE SULFOXIDE REDUCTASE"/>
    <property type="match status" value="1"/>
</dbReference>
<feature type="chain" id="PRO_5033035308" description="Peptide methionine sulfoxide reductase MsrA" evidence="5">
    <location>
        <begin position="29"/>
        <end position="233"/>
    </location>
</feature>
<dbReference type="EMBL" id="JACIJP010000003">
    <property type="protein sequence ID" value="MBB6124496.1"/>
    <property type="molecule type" value="Genomic_DNA"/>
</dbReference>
<dbReference type="Pfam" id="PF01625">
    <property type="entry name" value="PMSR"/>
    <property type="match status" value="1"/>
</dbReference>
<dbReference type="InterPro" id="IPR036509">
    <property type="entry name" value="Met_Sox_Rdtase_MsrA_sf"/>
</dbReference>
<evidence type="ECO:0000313" key="8">
    <source>
        <dbReference type="Proteomes" id="UP000552700"/>
    </source>
</evidence>
<protein>
    <recommendedName>
        <fullName evidence="4">Peptide methionine sulfoxide reductase MsrA</fullName>
        <shortName evidence="4">Protein-methionine-S-oxide reductase</shortName>
        <ecNumber evidence="4">1.8.4.11</ecNumber>
    </recommendedName>
    <alternativeName>
        <fullName evidence="4">Peptide-methionine (S)-S-oxide reductase</fullName>
        <shortName evidence="4">Peptide Met(O) reductase</shortName>
    </alternativeName>
</protein>